<dbReference type="SUPFAM" id="SSF50044">
    <property type="entry name" value="SH3-domain"/>
    <property type="match status" value="1"/>
</dbReference>
<dbReference type="GO" id="GO:0005516">
    <property type="term" value="F:calmodulin binding"/>
    <property type="evidence" value="ECO:0007669"/>
    <property type="project" value="EnsemblFungi"/>
</dbReference>
<dbReference type="InterPro" id="IPR001452">
    <property type="entry name" value="SH3_domain"/>
</dbReference>
<accession>I2GVA4</accession>
<dbReference type="InterPro" id="IPR046982">
    <property type="entry name" value="BIN3/RVS161-like"/>
</dbReference>
<gene>
    <name evidence="8" type="primary">TBLA0A02570</name>
    <name evidence="8" type="ORF">TBLA_0A02570</name>
</gene>
<feature type="region of interest" description="Disordered" evidence="5">
    <location>
        <begin position="14"/>
        <end position="33"/>
    </location>
</feature>
<dbReference type="GO" id="GO:0072741">
    <property type="term" value="P:protein localization to cell division site"/>
    <property type="evidence" value="ECO:0007669"/>
    <property type="project" value="EnsemblFungi"/>
</dbReference>
<keyword evidence="9" id="KW-1185">Reference proteome</keyword>
<evidence type="ECO:0000259" key="6">
    <source>
        <dbReference type="PROSITE" id="PS50002"/>
    </source>
</evidence>
<dbReference type="GO" id="GO:0031097">
    <property type="term" value="C:medial cortex"/>
    <property type="evidence" value="ECO:0007669"/>
    <property type="project" value="EnsemblFungi"/>
</dbReference>
<feature type="domain" description="SH3" evidence="6">
    <location>
        <begin position="432"/>
        <end position="493"/>
    </location>
</feature>
<dbReference type="GeneID" id="14492959"/>
<dbReference type="PRINTS" id="PR00452">
    <property type="entry name" value="SH3DOMAIN"/>
</dbReference>
<feature type="domain" description="BAR" evidence="7">
    <location>
        <begin position="17"/>
        <end position="269"/>
    </location>
</feature>
<dbReference type="PANTHER" id="PTHR47174:SF1">
    <property type="entry name" value="REDUCED VIABILITY UPON STARVATION PROTEIN 167"/>
    <property type="match status" value="1"/>
</dbReference>
<dbReference type="PROSITE" id="PS50002">
    <property type="entry name" value="SH3"/>
    <property type="match status" value="1"/>
</dbReference>
<proteinExistence type="predicted"/>
<name>I2GVA4_HENB6</name>
<evidence type="ECO:0000259" key="7">
    <source>
        <dbReference type="PROSITE" id="PS51021"/>
    </source>
</evidence>
<dbReference type="GO" id="GO:0006897">
    <property type="term" value="P:endocytosis"/>
    <property type="evidence" value="ECO:0007669"/>
    <property type="project" value="EnsemblFungi"/>
</dbReference>
<feature type="compositionally biased region" description="Polar residues" evidence="5">
    <location>
        <begin position="360"/>
        <end position="390"/>
    </location>
</feature>
<dbReference type="InParanoid" id="I2GVA4"/>
<dbReference type="GO" id="GO:0005934">
    <property type="term" value="C:cellular bud tip"/>
    <property type="evidence" value="ECO:0007669"/>
    <property type="project" value="EnsemblFungi"/>
</dbReference>
<dbReference type="InterPro" id="IPR036028">
    <property type="entry name" value="SH3-like_dom_sf"/>
</dbReference>
<evidence type="ECO:0000256" key="2">
    <source>
        <dbReference type="ARBA" id="ARBA00022553"/>
    </source>
</evidence>
<dbReference type="GO" id="GO:0030100">
    <property type="term" value="P:regulation of endocytosis"/>
    <property type="evidence" value="ECO:0007669"/>
    <property type="project" value="EnsemblFungi"/>
</dbReference>
<reference evidence="8 9" key="1">
    <citation type="journal article" date="2011" name="Proc. Natl. Acad. Sci. U.S.A.">
        <title>Evolutionary erosion of yeast sex chromosomes by mating-type switching accidents.</title>
        <authorList>
            <person name="Gordon J.L."/>
            <person name="Armisen D."/>
            <person name="Proux-Wera E."/>
            <person name="Oheigeartaigh S.S."/>
            <person name="Byrne K.P."/>
            <person name="Wolfe K.H."/>
        </authorList>
    </citation>
    <scope>NUCLEOTIDE SEQUENCE [LARGE SCALE GENOMIC DNA]</scope>
    <source>
        <strain evidence="9">ATCC 34711 / CBS 6284 / DSM 70876 / NBRC 10599 / NRRL Y-10934 / UCD 77-7</strain>
    </source>
</reference>
<dbReference type="HOGENOM" id="CLU_025518_0_1_1"/>
<dbReference type="PROSITE" id="PS51021">
    <property type="entry name" value="BAR"/>
    <property type="match status" value="1"/>
</dbReference>
<feature type="region of interest" description="Disordered" evidence="5">
    <location>
        <begin position="290"/>
        <end position="427"/>
    </location>
</feature>
<dbReference type="SMART" id="SM00721">
    <property type="entry name" value="BAR"/>
    <property type="match status" value="1"/>
</dbReference>
<dbReference type="PANTHER" id="PTHR47174">
    <property type="entry name" value="BRIDGING INTEGRATOR 3"/>
    <property type="match status" value="1"/>
</dbReference>
<dbReference type="Pfam" id="PF00018">
    <property type="entry name" value="SH3_1"/>
    <property type="match status" value="1"/>
</dbReference>
<dbReference type="OMA" id="QEYDYYN"/>
<dbReference type="GO" id="GO:1990528">
    <property type="term" value="C:Rvs161p-Rvs167p complex"/>
    <property type="evidence" value="ECO:0007669"/>
    <property type="project" value="EnsemblFungi"/>
</dbReference>
<dbReference type="FunFam" id="1.20.1270.60:FF:000048">
    <property type="entry name" value="BAR adaptor protein RVS167"/>
    <property type="match status" value="1"/>
</dbReference>
<evidence type="ECO:0000256" key="3">
    <source>
        <dbReference type="ARBA" id="ARBA00023054"/>
    </source>
</evidence>
<dbReference type="EMBL" id="HE806316">
    <property type="protein sequence ID" value="CCH58056.1"/>
    <property type="molecule type" value="Genomic_DNA"/>
</dbReference>
<dbReference type="KEGG" id="tbl:TBLA_0A02570"/>
<evidence type="ECO:0000256" key="1">
    <source>
        <dbReference type="ARBA" id="ARBA00022443"/>
    </source>
</evidence>
<dbReference type="FunCoup" id="I2GVA4">
    <property type="interactions" value="376"/>
</dbReference>
<dbReference type="GO" id="GO:0007163">
    <property type="term" value="P:establishment or maintenance of cell polarity"/>
    <property type="evidence" value="ECO:0007669"/>
    <property type="project" value="EnsemblFungi"/>
</dbReference>
<keyword evidence="1 4" id="KW-0728">SH3 domain</keyword>
<dbReference type="STRING" id="1071380.I2GVA4"/>
<evidence type="ECO:0000256" key="5">
    <source>
        <dbReference type="SAM" id="MobiDB-lite"/>
    </source>
</evidence>
<dbReference type="GO" id="GO:0042802">
    <property type="term" value="F:identical protein binding"/>
    <property type="evidence" value="ECO:0007669"/>
    <property type="project" value="EnsemblFungi"/>
</dbReference>
<dbReference type="GO" id="GO:0008289">
    <property type="term" value="F:lipid binding"/>
    <property type="evidence" value="ECO:0007669"/>
    <property type="project" value="EnsemblFungi"/>
</dbReference>
<feature type="compositionally biased region" description="Polar residues" evidence="5">
    <location>
        <begin position="404"/>
        <end position="427"/>
    </location>
</feature>
<dbReference type="CDD" id="cd07599">
    <property type="entry name" value="BAR_Rvs167p"/>
    <property type="match status" value="1"/>
</dbReference>
<dbReference type="eggNOG" id="KOG3771">
    <property type="taxonomic scope" value="Eukaryota"/>
</dbReference>
<dbReference type="GO" id="GO:0110085">
    <property type="term" value="C:mitotic actomyosin contractile ring"/>
    <property type="evidence" value="ECO:0007669"/>
    <property type="project" value="EnsemblFungi"/>
</dbReference>
<evidence type="ECO:0008006" key="10">
    <source>
        <dbReference type="Google" id="ProtNLM"/>
    </source>
</evidence>
<evidence type="ECO:0000313" key="8">
    <source>
        <dbReference type="EMBL" id="CCH58056.1"/>
    </source>
</evidence>
<evidence type="ECO:0000256" key="4">
    <source>
        <dbReference type="PROSITE-ProRule" id="PRU00192"/>
    </source>
</evidence>
<dbReference type="GO" id="GO:0008092">
    <property type="term" value="F:cytoskeletal protein binding"/>
    <property type="evidence" value="ECO:0007669"/>
    <property type="project" value="EnsemblFungi"/>
</dbReference>
<keyword evidence="3" id="KW-0175">Coiled coil</keyword>
<dbReference type="FunFam" id="2.30.30.40:FF:000189">
    <property type="entry name" value="BAR adaptor protein RVS167"/>
    <property type="match status" value="1"/>
</dbReference>
<keyword evidence="2" id="KW-0597">Phosphoprotein</keyword>
<dbReference type="Gene3D" id="2.30.30.40">
    <property type="entry name" value="SH3 Domains"/>
    <property type="match status" value="1"/>
</dbReference>
<dbReference type="GO" id="GO:0097320">
    <property type="term" value="P:plasma membrane tubulation"/>
    <property type="evidence" value="ECO:0007669"/>
    <property type="project" value="EnsemblFungi"/>
</dbReference>
<dbReference type="Gene3D" id="1.20.1270.60">
    <property type="entry name" value="Arfaptin homology (AH) domain/BAR domain"/>
    <property type="match status" value="1"/>
</dbReference>
<dbReference type="SMART" id="SM00326">
    <property type="entry name" value="SH3"/>
    <property type="match status" value="1"/>
</dbReference>
<dbReference type="Proteomes" id="UP000002866">
    <property type="component" value="Chromosome 1"/>
</dbReference>
<feature type="compositionally biased region" description="Polar residues" evidence="5">
    <location>
        <begin position="301"/>
        <end position="345"/>
    </location>
</feature>
<sequence>MSFKGFTKAISRAPQTFRQKMNMGPQTEDPVYEDAERRFKELEDETKKLSDESKRYSIAVTGMLTHQIGFAKAMEEIFKPISGRMSDPNATIQEDNPQGIEASEQYRAIVADLQVTLKPDLTLVEEKVVKPCQELLKVITYIRKMATKRNHKKLDLDRRLNAVTKIENKKEQKPKDEERLYKAQAEMEVAQQEYDYYNNMLKDQLPILFSLEAQFVQPLFVSFYYMQLNIFYTLYNKFQEMQIPYFDLNSDILEAFQAKRGNIEEQTDALTITHFKVGYSKAKLEMTRKRYGHGAGPGNGSAYNSQENTPSPTGDYNSNDPYGQHNGYGQDSYNQNSPTQSNTPGYGQGPPPNAGGYEKQSPSSTGSYGQNGANPGYNQQPQHNAYQSPPATGYEKPTPYPTAGNYQNSNHSLAGSVPPSYTSATGVPQSAPAFETVTALYEYQAQAEGDLSFPAGAVIEIVQRTADINEWWTGKYNGQQGVFPGNYVKINKS</sequence>
<protein>
    <recommendedName>
        <fullName evidence="10">SH3 domain-containing protein</fullName>
    </recommendedName>
</protein>
<dbReference type="RefSeq" id="XP_004177575.1">
    <property type="nucleotide sequence ID" value="XM_004177527.1"/>
</dbReference>
<organism evidence="8 9">
    <name type="scientific">Henningerozyma blattae (strain ATCC 34711 / CBS 6284 / DSM 70876 / NBRC 10599 / NRRL Y-10934 / UCD 77-7)</name>
    <name type="common">Yeast</name>
    <name type="synonym">Tetrapisispora blattae</name>
    <dbReference type="NCBI Taxonomy" id="1071380"/>
    <lineage>
        <taxon>Eukaryota</taxon>
        <taxon>Fungi</taxon>
        <taxon>Dikarya</taxon>
        <taxon>Ascomycota</taxon>
        <taxon>Saccharomycotina</taxon>
        <taxon>Saccharomycetes</taxon>
        <taxon>Saccharomycetales</taxon>
        <taxon>Saccharomycetaceae</taxon>
        <taxon>Henningerozyma</taxon>
    </lineage>
</organism>
<dbReference type="InterPro" id="IPR027267">
    <property type="entry name" value="AH/BAR_dom_sf"/>
</dbReference>
<dbReference type="GO" id="GO:0043332">
    <property type="term" value="C:mating projection tip"/>
    <property type="evidence" value="ECO:0007669"/>
    <property type="project" value="EnsemblFungi"/>
</dbReference>
<dbReference type="GO" id="GO:0060988">
    <property type="term" value="P:lipid tube assembly"/>
    <property type="evidence" value="ECO:0007669"/>
    <property type="project" value="EnsemblFungi"/>
</dbReference>
<dbReference type="InterPro" id="IPR004148">
    <property type="entry name" value="BAR_dom"/>
</dbReference>
<dbReference type="Pfam" id="PF03114">
    <property type="entry name" value="BAR"/>
    <property type="match status" value="1"/>
</dbReference>
<dbReference type="SUPFAM" id="SSF103657">
    <property type="entry name" value="BAR/IMD domain-like"/>
    <property type="match status" value="1"/>
</dbReference>
<dbReference type="AlphaFoldDB" id="I2GVA4"/>
<dbReference type="GO" id="GO:0030479">
    <property type="term" value="C:actin cortical patch"/>
    <property type="evidence" value="ECO:0007669"/>
    <property type="project" value="EnsemblFungi"/>
</dbReference>
<evidence type="ECO:0000313" key="9">
    <source>
        <dbReference type="Proteomes" id="UP000002866"/>
    </source>
</evidence>
<dbReference type="GO" id="GO:0051666">
    <property type="term" value="P:actin cortical patch localization"/>
    <property type="evidence" value="ECO:0007669"/>
    <property type="project" value="EnsemblFungi"/>
</dbReference>
<dbReference type="GO" id="GO:1903475">
    <property type="term" value="P:mitotic actomyosin contractile ring assembly"/>
    <property type="evidence" value="ECO:0007669"/>
    <property type="project" value="EnsemblFungi"/>
</dbReference>
<dbReference type="OrthoDB" id="2159336at2759"/>